<dbReference type="AlphaFoldDB" id="A0A1X7S8X5"/>
<organism evidence="1 2">
    <name type="scientific">Zymoseptoria tritici (strain ST99CH_3D7)</name>
    <dbReference type="NCBI Taxonomy" id="1276538"/>
    <lineage>
        <taxon>Eukaryota</taxon>
        <taxon>Fungi</taxon>
        <taxon>Dikarya</taxon>
        <taxon>Ascomycota</taxon>
        <taxon>Pezizomycotina</taxon>
        <taxon>Dothideomycetes</taxon>
        <taxon>Dothideomycetidae</taxon>
        <taxon>Mycosphaerellales</taxon>
        <taxon>Mycosphaerellaceae</taxon>
        <taxon>Zymoseptoria</taxon>
    </lineage>
</organism>
<evidence type="ECO:0000313" key="1">
    <source>
        <dbReference type="EMBL" id="SMQ56144.1"/>
    </source>
</evidence>
<gene>
    <name evidence="1" type="ORF">ZT3D7_G11299</name>
</gene>
<reference evidence="1 2" key="1">
    <citation type="submission" date="2016-06" db="EMBL/GenBank/DDBJ databases">
        <authorList>
            <person name="Kjaerup R.B."/>
            <person name="Dalgaard T.S."/>
            <person name="Juul-Madsen H.R."/>
        </authorList>
    </citation>
    <scope>NUCLEOTIDE SEQUENCE [LARGE SCALE GENOMIC DNA]</scope>
</reference>
<dbReference type="EMBL" id="LT853704">
    <property type="protein sequence ID" value="SMQ56144.1"/>
    <property type="molecule type" value="Genomic_DNA"/>
</dbReference>
<dbReference type="Proteomes" id="UP000215127">
    <property type="component" value="Chromosome 13"/>
</dbReference>
<proteinExistence type="predicted"/>
<name>A0A1X7S8X5_ZYMT9</name>
<protein>
    <submittedName>
        <fullName evidence="1">Uncharacterized protein</fullName>
    </submittedName>
</protein>
<keyword evidence="2" id="KW-1185">Reference proteome</keyword>
<accession>A0A1X7S8X5</accession>
<sequence length="218" mass="24722">MLIELCPESFDRARNIGGNISSANSWMHAWMPVTGCKLMSYRTRLAVLASRDRRSCCRLSSAFPHCREQSKPRSSSVSYYPCYLPSPRFKMLLSSSIITLLAGLFALVQALPPNLAAEDNTRLFARQGNICGRGVPHADMIRNSPTMPHINHNVNTDTYLVDITNTISIHSIYTYHVTNLVDVNVDARAMGRDHILVDFTVYNRARRSNRLFVSMWER</sequence>
<evidence type="ECO:0000313" key="2">
    <source>
        <dbReference type="Proteomes" id="UP000215127"/>
    </source>
</evidence>